<evidence type="ECO:0000256" key="11">
    <source>
        <dbReference type="SAM" id="Phobius"/>
    </source>
</evidence>
<feature type="transmembrane region" description="Helical" evidence="11">
    <location>
        <begin position="301"/>
        <end position="319"/>
    </location>
</feature>
<protein>
    <recommendedName>
        <fullName evidence="10">Putative proline/betaine transporter</fullName>
    </recommendedName>
</protein>
<evidence type="ECO:0000313" key="14">
    <source>
        <dbReference type="Proteomes" id="UP000586918"/>
    </source>
</evidence>
<evidence type="ECO:0000256" key="7">
    <source>
        <dbReference type="ARBA" id="ARBA00022989"/>
    </source>
</evidence>
<feature type="transmembrane region" description="Helical" evidence="11">
    <location>
        <begin position="271"/>
        <end position="289"/>
    </location>
</feature>
<dbReference type="EMBL" id="JAAXKZ010000081">
    <property type="protein sequence ID" value="NMH93761.1"/>
    <property type="molecule type" value="Genomic_DNA"/>
</dbReference>
<reference evidence="13 14" key="1">
    <citation type="submission" date="2020-04" db="EMBL/GenBank/DDBJ databases">
        <authorList>
            <person name="Klaysubun C."/>
            <person name="Duangmal K."/>
            <person name="Lipun K."/>
        </authorList>
    </citation>
    <scope>NUCLEOTIDE SEQUENCE [LARGE SCALE GENOMIC DNA]</scope>
    <source>
        <strain evidence="13 14">DSM 45300</strain>
    </source>
</reference>
<dbReference type="GO" id="GO:0015293">
    <property type="term" value="F:symporter activity"/>
    <property type="evidence" value="ECO:0007669"/>
    <property type="project" value="UniProtKB-KW"/>
</dbReference>
<dbReference type="FunFam" id="1.20.1250.20:FF:000001">
    <property type="entry name" value="Dicarboxylate MFS transporter"/>
    <property type="match status" value="1"/>
</dbReference>
<evidence type="ECO:0000313" key="13">
    <source>
        <dbReference type="EMBL" id="NMH93761.1"/>
    </source>
</evidence>
<comment type="caution">
    <text evidence="13">The sequence shown here is derived from an EMBL/GenBank/DDBJ whole genome shotgun (WGS) entry which is preliminary data.</text>
</comment>
<comment type="function">
    <text evidence="9">May be a proton symporter involved in the uptake of osmolytes such as proline and glycine betaine.</text>
</comment>
<feature type="transmembrane region" description="Helical" evidence="11">
    <location>
        <begin position="105"/>
        <end position="125"/>
    </location>
</feature>
<sequence length="433" mass="46137">MTGSSRKVALGSFIGTTIEWYDFFLYGTASALIFSKLFFPSYEPLVGTLLSFATFGVAFLARPLGGIIFGHFGDRFGRKPMLVITLMMMGVATGAIGLLPTYETIGVAAPIVLVLLRILQGLSVGGEYGGAVLMTVEHAPPNRRGWYGSWVQAGSPAGLIISNAVFLLITTQVSQEQLLAWAWRIPFLASFVLVIVGIVIRLSLEESPAFQRVAKSERVETAPLVTVLRNHKRQVLLTAGAYVSTGVTVYLAAVFSLSYGTTTVGFSYSEMLVLVLLGQILAFVLMPTFSHVSDRVGHKRVFMIGIVGMALMAFPWLWLLTTGDFVPALLGFVLLFIPYSATYGTMAAFFAGVYETRIGYSGLSLGYQLGTVVGSALAPITATALVAATGTVASVGWYMVATAVLSLAAAIWLTSAVAAPVRDADSVGTEMVT</sequence>
<accession>A0A848DMV6</accession>
<feature type="transmembrane region" description="Helical" evidence="11">
    <location>
        <begin position="325"/>
        <end position="353"/>
    </location>
</feature>
<feature type="transmembrane region" description="Helical" evidence="11">
    <location>
        <begin position="45"/>
        <end position="69"/>
    </location>
</feature>
<dbReference type="PROSITE" id="PS50850">
    <property type="entry name" value="MFS"/>
    <property type="match status" value="1"/>
</dbReference>
<dbReference type="Proteomes" id="UP000586918">
    <property type="component" value="Unassembled WGS sequence"/>
</dbReference>
<feature type="transmembrane region" description="Helical" evidence="11">
    <location>
        <begin position="146"/>
        <end position="169"/>
    </location>
</feature>
<dbReference type="AlphaFoldDB" id="A0A848DMV6"/>
<dbReference type="InterPro" id="IPR011701">
    <property type="entry name" value="MFS"/>
</dbReference>
<feature type="transmembrane region" description="Helical" evidence="11">
    <location>
        <begin position="235"/>
        <end position="259"/>
    </location>
</feature>
<feature type="transmembrane region" description="Helical" evidence="11">
    <location>
        <begin position="81"/>
        <end position="99"/>
    </location>
</feature>
<dbReference type="SUPFAM" id="SSF103473">
    <property type="entry name" value="MFS general substrate transporter"/>
    <property type="match status" value="1"/>
</dbReference>
<evidence type="ECO:0000256" key="3">
    <source>
        <dbReference type="ARBA" id="ARBA00022448"/>
    </source>
</evidence>
<evidence type="ECO:0000256" key="8">
    <source>
        <dbReference type="ARBA" id="ARBA00023136"/>
    </source>
</evidence>
<keyword evidence="8 11" id="KW-0472">Membrane</keyword>
<comment type="subcellular location">
    <subcellularLocation>
        <location evidence="1">Cell membrane</location>
        <topology evidence="1">Multi-pass membrane protein</topology>
    </subcellularLocation>
</comment>
<evidence type="ECO:0000256" key="4">
    <source>
        <dbReference type="ARBA" id="ARBA00022475"/>
    </source>
</evidence>
<dbReference type="PANTHER" id="PTHR43045">
    <property type="entry name" value="SHIKIMATE TRANSPORTER"/>
    <property type="match status" value="1"/>
</dbReference>
<feature type="transmembrane region" description="Helical" evidence="11">
    <location>
        <begin position="395"/>
        <end position="413"/>
    </location>
</feature>
<feature type="transmembrane region" description="Helical" evidence="11">
    <location>
        <begin position="181"/>
        <end position="202"/>
    </location>
</feature>
<dbReference type="Pfam" id="PF07690">
    <property type="entry name" value="MFS_1"/>
    <property type="match status" value="1"/>
</dbReference>
<evidence type="ECO:0000256" key="9">
    <source>
        <dbReference type="ARBA" id="ARBA00037295"/>
    </source>
</evidence>
<evidence type="ECO:0000256" key="2">
    <source>
        <dbReference type="ARBA" id="ARBA00008240"/>
    </source>
</evidence>
<gene>
    <name evidence="13" type="ORF">HF519_19710</name>
</gene>
<keyword evidence="3" id="KW-0813">Transport</keyword>
<evidence type="ECO:0000256" key="5">
    <source>
        <dbReference type="ARBA" id="ARBA00022692"/>
    </source>
</evidence>
<keyword evidence="4" id="KW-1003">Cell membrane</keyword>
<keyword evidence="6" id="KW-0769">Symport</keyword>
<dbReference type="Gene3D" id="1.20.1250.20">
    <property type="entry name" value="MFS general substrate transporter like domains"/>
    <property type="match status" value="2"/>
</dbReference>
<keyword evidence="14" id="KW-1185">Reference proteome</keyword>
<dbReference type="InterPro" id="IPR036259">
    <property type="entry name" value="MFS_trans_sf"/>
</dbReference>
<evidence type="ECO:0000256" key="6">
    <source>
        <dbReference type="ARBA" id="ARBA00022847"/>
    </source>
</evidence>
<feature type="transmembrane region" description="Helical" evidence="11">
    <location>
        <begin position="365"/>
        <end position="389"/>
    </location>
</feature>
<keyword evidence="5 11" id="KW-0812">Transmembrane</keyword>
<organism evidence="13 14">
    <name type="scientific">Pseudonocardia bannensis</name>
    <dbReference type="NCBI Taxonomy" id="630973"/>
    <lineage>
        <taxon>Bacteria</taxon>
        <taxon>Bacillati</taxon>
        <taxon>Actinomycetota</taxon>
        <taxon>Actinomycetes</taxon>
        <taxon>Pseudonocardiales</taxon>
        <taxon>Pseudonocardiaceae</taxon>
        <taxon>Pseudonocardia</taxon>
    </lineage>
</organism>
<keyword evidence="7 11" id="KW-1133">Transmembrane helix</keyword>
<evidence type="ECO:0000259" key="12">
    <source>
        <dbReference type="PROSITE" id="PS50850"/>
    </source>
</evidence>
<evidence type="ECO:0000256" key="1">
    <source>
        <dbReference type="ARBA" id="ARBA00004651"/>
    </source>
</evidence>
<comment type="similarity">
    <text evidence="2">Belongs to the major facilitator superfamily. Metabolite:H+ Symporter (MHS) family (TC 2.A.1.6) family.</text>
</comment>
<evidence type="ECO:0000256" key="10">
    <source>
        <dbReference type="ARBA" id="ARBA00039918"/>
    </source>
</evidence>
<name>A0A848DMV6_9PSEU</name>
<feature type="transmembrane region" description="Helical" evidence="11">
    <location>
        <begin position="20"/>
        <end position="39"/>
    </location>
</feature>
<dbReference type="PANTHER" id="PTHR43045:SF1">
    <property type="entry name" value="SHIKIMATE TRANSPORTER"/>
    <property type="match status" value="1"/>
</dbReference>
<dbReference type="CDD" id="cd17369">
    <property type="entry name" value="MFS_ShiA_like"/>
    <property type="match status" value="1"/>
</dbReference>
<feature type="domain" description="Major facilitator superfamily (MFS) profile" evidence="12">
    <location>
        <begin position="8"/>
        <end position="418"/>
    </location>
</feature>
<dbReference type="InterPro" id="IPR020846">
    <property type="entry name" value="MFS_dom"/>
</dbReference>
<dbReference type="GO" id="GO:0005886">
    <property type="term" value="C:plasma membrane"/>
    <property type="evidence" value="ECO:0007669"/>
    <property type="project" value="UniProtKB-SubCell"/>
</dbReference>
<proteinExistence type="inferred from homology"/>